<sequence length="221" mass="24576">MCQPLLSDGMTVPNRVGLSESRISFVLKLSKLWSGSESPWPPVTVPPLPVSPNLPEVVFCCSMMSSALVGVTGTSTALYSSLRRSSRSLYMCARISRFRPKSCASCHSLRSTSSSLIVVMSVLPMFSLVDILAIFSQNEYAQFNVYHFGFLSVRQVHYYSSYALHFNNTTRHIGEFESVKKNCTFSYYLVTTGLEYVIGNPAVNLEQIFHSKASIVLINSQ</sequence>
<proteinExistence type="predicted"/>
<organism evidence="1">
    <name type="scientific">Culex pipiens</name>
    <name type="common">House mosquito</name>
    <dbReference type="NCBI Taxonomy" id="7175"/>
    <lineage>
        <taxon>Eukaryota</taxon>
        <taxon>Metazoa</taxon>
        <taxon>Ecdysozoa</taxon>
        <taxon>Arthropoda</taxon>
        <taxon>Hexapoda</taxon>
        <taxon>Insecta</taxon>
        <taxon>Pterygota</taxon>
        <taxon>Neoptera</taxon>
        <taxon>Endopterygota</taxon>
        <taxon>Diptera</taxon>
        <taxon>Nematocera</taxon>
        <taxon>Culicoidea</taxon>
        <taxon>Culicidae</taxon>
        <taxon>Culicinae</taxon>
        <taxon>Culicini</taxon>
        <taxon>Culex</taxon>
        <taxon>Culex</taxon>
    </lineage>
</organism>
<dbReference type="EMBL" id="HBUE01111058">
    <property type="protein sequence ID" value="CAG6488888.1"/>
    <property type="molecule type" value="Transcribed_RNA"/>
</dbReference>
<dbReference type="AlphaFoldDB" id="A0A8D8C7A3"/>
<protein>
    <submittedName>
        <fullName evidence="1">(northern house mosquito) hypothetical protein</fullName>
    </submittedName>
</protein>
<reference evidence="1" key="1">
    <citation type="submission" date="2021-05" db="EMBL/GenBank/DDBJ databases">
        <authorList>
            <person name="Alioto T."/>
            <person name="Alioto T."/>
            <person name="Gomez Garrido J."/>
        </authorList>
    </citation>
    <scope>NUCLEOTIDE SEQUENCE</scope>
</reference>
<evidence type="ECO:0000313" key="1">
    <source>
        <dbReference type="EMBL" id="CAG6488888.1"/>
    </source>
</evidence>
<accession>A0A8D8C7A3</accession>
<name>A0A8D8C7A3_CULPI</name>